<accession>A0A1H8ZLB2</accession>
<dbReference type="InterPro" id="IPR036428">
    <property type="entry name" value="PCD_sf"/>
</dbReference>
<dbReference type="RefSeq" id="WP_093280556.1">
    <property type="nucleotide sequence ID" value="NZ_FOFS01000001.1"/>
</dbReference>
<dbReference type="PANTHER" id="PTHR12599:SF0">
    <property type="entry name" value="PTERIN-4-ALPHA-CARBINOLAMINE DEHYDRATASE"/>
    <property type="match status" value="1"/>
</dbReference>
<dbReference type="EMBL" id="FOFS01000001">
    <property type="protein sequence ID" value="SEP64518.1"/>
    <property type="molecule type" value="Genomic_DNA"/>
</dbReference>
<reference evidence="5 6" key="1">
    <citation type="submission" date="2016-10" db="EMBL/GenBank/DDBJ databases">
        <authorList>
            <person name="de Groot N.N."/>
        </authorList>
    </citation>
    <scope>NUCLEOTIDE SEQUENCE [LARGE SCALE GENOMIC DNA]</scope>
    <source>
        <strain evidence="5 6">DSM 25927</strain>
    </source>
</reference>
<dbReference type="CDD" id="cd00913">
    <property type="entry name" value="PCD_DCoH_subfamily_a"/>
    <property type="match status" value="1"/>
</dbReference>
<dbReference type="Pfam" id="PF01329">
    <property type="entry name" value="Pterin_4a"/>
    <property type="match status" value="1"/>
</dbReference>
<evidence type="ECO:0000313" key="5">
    <source>
        <dbReference type="EMBL" id="SEP64518.1"/>
    </source>
</evidence>
<comment type="catalytic activity">
    <reaction evidence="1">
        <text>(4aS,6R)-4a-hydroxy-L-erythro-5,6,7,8-tetrahydrobiopterin = (6R)-L-erythro-6,7-dihydrobiopterin + H2O</text>
        <dbReference type="Rhea" id="RHEA:11920"/>
        <dbReference type="ChEBI" id="CHEBI:15377"/>
        <dbReference type="ChEBI" id="CHEBI:15642"/>
        <dbReference type="ChEBI" id="CHEBI:43120"/>
        <dbReference type="EC" id="4.2.1.96"/>
    </reaction>
</comment>
<dbReference type="PANTHER" id="PTHR12599">
    <property type="entry name" value="PTERIN-4-ALPHA-CARBINOLAMINE DEHYDRATASE"/>
    <property type="match status" value="1"/>
</dbReference>
<proteinExistence type="inferred from homology"/>
<comment type="similarity">
    <text evidence="2">Belongs to the pterin-4-alpha-carbinolamine dehydratase family.</text>
</comment>
<dbReference type="SUPFAM" id="SSF55248">
    <property type="entry name" value="PCD-like"/>
    <property type="match status" value="1"/>
</dbReference>
<evidence type="ECO:0000256" key="2">
    <source>
        <dbReference type="ARBA" id="ARBA00006472"/>
    </source>
</evidence>
<dbReference type="GO" id="GO:0008124">
    <property type="term" value="F:4-alpha-hydroxytetrahydrobiopterin dehydratase activity"/>
    <property type="evidence" value="ECO:0007669"/>
    <property type="project" value="UniProtKB-EC"/>
</dbReference>
<evidence type="ECO:0000256" key="3">
    <source>
        <dbReference type="ARBA" id="ARBA00013252"/>
    </source>
</evidence>
<evidence type="ECO:0000256" key="4">
    <source>
        <dbReference type="ARBA" id="ARBA00023239"/>
    </source>
</evidence>
<protein>
    <recommendedName>
        <fullName evidence="3">4a-hydroxytetrahydrobiopterin dehydratase</fullName>
        <ecNumber evidence="3">4.2.1.96</ecNumber>
    </recommendedName>
</protein>
<dbReference type="Proteomes" id="UP000199233">
    <property type="component" value="Unassembled WGS sequence"/>
</dbReference>
<dbReference type="InterPro" id="IPR001533">
    <property type="entry name" value="Pterin_deHydtase"/>
</dbReference>
<gene>
    <name evidence="5" type="ORF">SAMN04488038_10164</name>
</gene>
<evidence type="ECO:0000313" key="6">
    <source>
        <dbReference type="Proteomes" id="UP000199233"/>
    </source>
</evidence>
<evidence type="ECO:0000256" key="1">
    <source>
        <dbReference type="ARBA" id="ARBA00001554"/>
    </source>
</evidence>
<dbReference type="EC" id="4.2.1.96" evidence="3"/>
<dbReference type="Gene3D" id="3.30.1360.20">
    <property type="entry name" value="Transcriptional coactivator/pterin dehydratase"/>
    <property type="match status" value="1"/>
</dbReference>
<dbReference type="AlphaFoldDB" id="A0A1H8ZLB2"/>
<organism evidence="5 6">
    <name type="scientific">Solimonas aquatica</name>
    <dbReference type="NCBI Taxonomy" id="489703"/>
    <lineage>
        <taxon>Bacteria</taxon>
        <taxon>Pseudomonadati</taxon>
        <taxon>Pseudomonadota</taxon>
        <taxon>Gammaproteobacteria</taxon>
        <taxon>Nevskiales</taxon>
        <taxon>Nevskiaceae</taxon>
        <taxon>Solimonas</taxon>
    </lineage>
</organism>
<keyword evidence="4" id="KW-0456">Lyase</keyword>
<sequence length="111" mass="12321">MSELATRRCKPCEGGVPALDLGAAAKLKEQLDGRWKWAREGKAIEAVFAFDNYYQTSAFVNAVVWIAHTSDHHPEISFGYKNCTVSYWTHAVNGLTENDFICAARIDALLA</sequence>
<dbReference type="OrthoDB" id="5294615at2"/>
<name>A0A1H8ZLB2_9GAMM</name>
<keyword evidence="6" id="KW-1185">Reference proteome</keyword>
<dbReference type="STRING" id="489703.SAMN04488038_10164"/>
<dbReference type="GO" id="GO:0006729">
    <property type="term" value="P:tetrahydrobiopterin biosynthetic process"/>
    <property type="evidence" value="ECO:0007669"/>
    <property type="project" value="InterPro"/>
</dbReference>